<gene>
    <name evidence="1" type="ORF">BABINDRAFT_126202</name>
</gene>
<evidence type="ECO:0000313" key="1">
    <source>
        <dbReference type="EMBL" id="ODQ80704.1"/>
    </source>
</evidence>
<keyword evidence="2" id="KW-1185">Reference proteome</keyword>
<dbReference type="GeneID" id="30144842"/>
<organism evidence="1 2">
    <name type="scientific">Babjeviella inositovora NRRL Y-12698</name>
    <dbReference type="NCBI Taxonomy" id="984486"/>
    <lineage>
        <taxon>Eukaryota</taxon>
        <taxon>Fungi</taxon>
        <taxon>Dikarya</taxon>
        <taxon>Ascomycota</taxon>
        <taxon>Saccharomycotina</taxon>
        <taxon>Pichiomycetes</taxon>
        <taxon>Serinales incertae sedis</taxon>
        <taxon>Babjeviella</taxon>
    </lineage>
</organism>
<reference evidence="2" key="1">
    <citation type="submission" date="2016-05" db="EMBL/GenBank/DDBJ databases">
        <title>Comparative genomics of biotechnologically important yeasts.</title>
        <authorList>
            <consortium name="DOE Joint Genome Institute"/>
            <person name="Riley R."/>
            <person name="Haridas S."/>
            <person name="Wolfe K.H."/>
            <person name="Lopes M.R."/>
            <person name="Hittinger C.T."/>
            <person name="Goker M."/>
            <person name="Salamov A."/>
            <person name="Wisecaver J."/>
            <person name="Long T.M."/>
            <person name="Aerts A.L."/>
            <person name="Barry K."/>
            <person name="Choi C."/>
            <person name="Clum A."/>
            <person name="Coughlan A.Y."/>
            <person name="Deshpande S."/>
            <person name="Douglass A.P."/>
            <person name="Hanson S.J."/>
            <person name="Klenk H.-P."/>
            <person name="Labutti K."/>
            <person name="Lapidus A."/>
            <person name="Lindquist E."/>
            <person name="Lipzen A."/>
            <person name="Meier-Kolthoff J.P."/>
            <person name="Ohm R.A."/>
            <person name="Otillar R.P."/>
            <person name="Pangilinan J."/>
            <person name="Peng Y."/>
            <person name="Rokas A."/>
            <person name="Rosa C.A."/>
            <person name="Scheuner C."/>
            <person name="Sibirny A.A."/>
            <person name="Slot J.C."/>
            <person name="Stielow J.B."/>
            <person name="Sun H."/>
            <person name="Kurtzman C.P."/>
            <person name="Blackwell M."/>
            <person name="Grigoriev I.V."/>
            <person name="Jeffries T.W."/>
        </authorList>
    </citation>
    <scope>NUCLEOTIDE SEQUENCE [LARGE SCALE GENOMIC DNA]</scope>
    <source>
        <strain evidence="2">NRRL Y-12698</strain>
    </source>
</reference>
<sequence length="60" mass="7136">MEQNVQGKDRLRLSLPRLLILSFNHSVHFMKYFPKISEYRECTSWPLGSESWSFDLTTKS</sequence>
<dbReference type="Proteomes" id="UP000094336">
    <property type="component" value="Unassembled WGS sequence"/>
</dbReference>
<proteinExistence type="predicted"/>
<dbReference type="RefSeq" id="XP_018986032.1">
    <property type="nucleotide sequence ID" value="XM_019126988.1"/>
</dbReference>
<evidence type="ECO:0000313" key="2">
    <source>
        <dbReference type="Proteomes" id="UP000094336"/>
    </source>
</evidence>
<dbReference type="EMBL" id="KV454429">
    <property type="protein sequence ID" value="ODQ80704.1"/>
    <property type="molecule type" value="Genomic_DNA"/>
</dbReference>
<name>A0A1E3QT71_9ASCO</name>
<protein>
    <submittedName>
        <fullName evidence="1">Uncharacterized protein</fullName>
    </submittedName>
</protein>
<dbReference type="AlphaFoldDB" id="A0A1E3QT71"/>
<accession>A0A1E3QT71</accession>